<evidence type="ECO:0000313" key="2">
    <source>
        <dbReference type="Proteomes" id="UP000016608"/>
    </source>
</evidence>
<accession>U2R699</accession>
<sequence length="40" mass="4850">MFTIVHKKSQKNYTIFIRPESNQEEKLHKICIEKLSFVLK</sequence>
<name>U2R699_EUBRA</name>
<keyword evidence="2" id="KW-1185">Reference proteome</keyword>
<dbReference type="HOGENOM" id="CLU_3289883_0_0_9"/>
<comment type="caution">
    <text evidence="1">The sequence shown here is derived from an EMBL/GenBank/DDBJ whole genome shotgun (WGS) entry which is preliminary data.</text>
</comment>
<dbReference type="Proteomes" id="UP000016608">
    <property type="component" value="Unassembled WGS sequence"/>
</dbReference>
<organism evidence="1 2">
    <name type="scientific">Eubacterium ramulus ATCC 29099</name>
    <dbReference type="NCBI Taxonomy" id="1256908"/>
    <lineage>
        <taxon>Bacteria</taxon>
        <taxon>Bacillati</taxon>
        <taxon>Bacillota</taxon>
        <taxon>Clostridia</taxon>
        <taxon>Eubacteriales</taxon>
        <taxon>Eubacteriaceae</taxon>
        <taxon>Eubacterium</taxon>
    </lineage>
</organism>
<dbReference type="EMBL" id="AWVJ01000115">
    <property type="protein sequence ID" value="ERK46217.1"/>
    <property type="molecule type" value="Genomic_DNA"/>
</dbReference>
<gene>
    <name evidence="1" type="ORF">HMPREF0373_01871</name>
</gene>
<evidence type="ECO:0000313" key="1">
    <source>
        <dbReference type="EMBL" id="ERK46217.1"/>
    </source>
</evidence>
<reference evidence="1 2" key="1">
    <citation type="submission" date="2013-06" db="EMBL/GenBank/DDBJ databases">
        <authorList>
            <person name="Weinstock G."/>
            <person name="Sodergren E."/>
            <person name="Lobos E.A."/>
            <person name="Fulton L."/>
            <person name="Fulton R."/>
            <person name="Courtney L."/>
            <person name="Fronick C."/>
            <person name="O'Laughlin M."/>
            <person name="Godfrey J."/>
            <person name="Wilson R.M."/>
            <person name="Miner T."/>
            <person name="Farmer C."/>
            <person name="Delehaunty K."/>
            <person name="Cordes M."/>
            <person name="Minx P."/>
            <person name="Tomlinson C."/>
            <person name="Chen J."/>
            <person name="Wollam A."/>
            <person name="Pepin K.H."/>
            <person name="Bhonagiri V."/>
            <person name="Zhang X."/>
            <person name="Warren W."/>
            <person name="Mitreva M."/>
            <person name="Mardis E.R."/>
            <person name="Wilson R.K."/>
        </authorList>
    </citation>
    <scope>NUCLEOTIDE SEQUENCE [LARGE SCALE GENOMIC DNA]</scope>
    <source>
        <strain evidence="1 2">ATCC 29099</strain>
    </source>
</reference>
<proteinExistence type="predicted"/>
<protein>
    <submittedName>
        <fullName evidence="1">Uncharacterized protein</fullName>
    </submittedName>
</protein>
<dbReference type="AlphaFoldDB" id="U2R699"/>